<protein>
    <recommendedName>
        <fullName evidence="4">Cytochrome B</fullName>
    </recommendedName>
</protein>
<keyword evidence="1" id="KW-0472">Membrane</keyword>
<reference evidence="3" key="1">
    <citation type="journal article" date="2019" name="Int. J. Syst. Evol. Microbiol.">
        <title>The Global Catalogue of Microorganisms (GCM) 10K type strain sequencing project: providing services to taxonomists for standard genome sequencing and annotation.</title>
        <authorList>
            <consortium name="The Broad Institute Genomics Platform"/>
            <consortium name="The Broad Institute Genome Sequencing Center for Infectious Disease"/>
            <person name="Wu L."/>
            <person name="Ma J."/>
        </authorList>
    </citation>
    <scope>NUCLEOTIDE SEQUENCE [LARGE SCALE GENOMIC DNA]</scope>
    <source>
        <strain evidence="3">JCM 17664</strain>
    </source>
</reference>
<feature type="transmembrane region" description="Helical" evidence="1">
    <location>
        <begin position="6"/>
        <end position="25"/>
    </location>
</feature>
<evidence type="ECO:0000256" key="1">
    <source>
        <dbReference type="SAM" id="Phobius"/>
    </source>
</evidence>
<proteinExistence type="predicted"/>
<gene>
    <name evidence="2" type="ORF">GCM10023143_19310</name>
</gene>
<name>A0ABP8FTL8_9BACT</name>
<evidence type="ECO:0000313" key="3">
    <source>
        <dbReference type="Proteomes" id="UP001501207"/>
    </source>
</evidence>
<dbReference type="RefSeq" id="WP_344978647.1">
    <property type="nucleotide sequence ID" value="NZ_BAABFN010000004.1"/>
</dbReference>
<evidence type="ECO:0000313" key="2">
    <source>
        <dbReference type="EMBL" id="GAA4310685.1"/>
    </source>
</evidence>
<feature type="transmembrane region" description="Helical" evidence="1">
    <location>
        <begin position="46"/>
        <end position="66"/>
    </location>
</feature>
<accession>A0ABP8FTL8</accession>
<dbReference type="EMBL" id="BAABFN010000004">
    <property type="protein sequence ID" value="GAA4310685.1"/>
    <property type="molecule type" value="Genomic_DNA"/>
</dbReference>
<keyword evidence="3" id="KW-1185">Reference proteome</keyword>
<keyword evidence="1" id="KW-0812">Transmembrane</keyword>
<feature type="transmembrane region" description="Helical" evidence="1">
    <location>
        <begin position="86"/>
        <end position="105"/>
    </location>
</feature>
<comment type="caution">
    <text evidence="2">The sequence shown here is derived from an EMBL/GenBank/DDBJ whole genome shotgun (WGS) entry which is preliminary data.</text>
</comment>
<dbReference type="Proteomes" id="UP001501207">
    <property type="component" value="Unassembled WGS sequence"/>
</dbReference>
<evidence type="ECO:0008006" key="4">
    <source>
        <dbReference type="Google" id="ProtNLM"/>
    </source>
</evidence>
<keyword evidence="1" id="KW-1133">Transmembrane helix</keyword>
<sequence length="156" mass="17724">MHTLLLILHSWLRWAVVITAIWTIARSMKGTFSNTPYTAGDNRSNLFFMISCDLQMLIGLGLYFFGPMGLKAIQSAGMSAVMQQSSTRFFTIEHETMMILALIIVHIGRSVVKKAPSDIKKHKKSLAYFGIAFILILLAIPWPFRTALGFHPWFRF</sequence>
<organism evidence="2 3">
    <name type="scientific">Compostibacter hankyongensis</name>
    <dbReference type="NCBI Taxonomy" id="1007089"/>
    <lineage>
        <taxon>Bacteria</taxon>
        <taxon>Pseudomonadati</taxon>
        <taxon>Bacteroidota</taxon>
        <taxon>Chitinophagia</taxon>
        <taxon>Chitinophagales</taxon>
        <taxon>Chitinophagaceae</taxon>
        <taxon>Compostibacter</taxon>
    </lineage>
</organism>
<feature type="transmembrane region" description="Helical" evidence="1">
    <location>
        <begin position="126"/>
        <end position="144"/>
    </location>
</feature>